<gene>
    <name evidence="1" type="ORF">Gilli_1104</name>
</gene>
<accession>H2BVB3</accession>
<evidence type="ECO:0000313" key="2">
    <source>
        <dbReference type="Proteomes" id="UP000003844"/>
    </source>
</evidence>
<dbReference type="AlphaFoldDB" id="H2BVB3"/>
<reference evidence="2" key="1">
    <citation type="journal article" date="2012" name="Stand. Genomic Sci.">
        <title>Genome sequence of the Antarctic rhodopsins-containing flavobacterium Gillisia limnaea type strain (R-8282(T)).</title>
        <authorList>
            <person name="Riedel T."/>
            <person name="Held B."/>
            <person name="Nolan M."/>
            <person name="Lucas S."/>
            <person name="Lapidus A."/>
            <person name="Tice H."/>
            <person name="Del Rio T.G."/>
            <person name="Cheng J.F."/>
            <person name="Han C."/>
            <person name="Tapia R."/>
            <person name="Goodwin L.A."/>
            <person name="Pitluck S."/>
            <person name="Liolios K."/>
            <person name="Mavromatis K."/>
            <person name="Pagani I."/>
            <person name="Ivanova N."/>
            <person name="Mikhailova N."/>
            <person name="Pati A."/>
            <person name="Chen A."/>
            <person name="Palaniappan K."/>
            <person name="Land M."/>
            <person name="Rohde M."/>
            <person name="Tindall B.J."/>
            <person name="Detter J.C."/>
            <person name="Goker M."/>
            <person name="Bristow J."/>
            <person name="Eisen J.A."/>
            <person name="Markowitz V."/>
            <person name="Hugenholtz P."/>
            <person name="Kyrpides N.C."/>
            <person name="Klenk H.P."/>
            <person name="Woyke T."/>
        </authorList>
    </citation>
    <scope>NUCLEOTIDE SEQUENCE [LARGE SCALE GENOMIC DNA]</scope>
    <source>
        <strain evidence="2">DSM 15749 / LMG 21470 / R-8282</strain>
    </source>
</reference>
<evidence type="ECO:0000313" key="1">
    <source>
        <dbReference type="EMBL" id="EHQ01778.1"/>
    </source>
</evidence>
<dbReference type="HOGENOM" id="CLU_3373980_0_0_10"/>
<organism evidence="1 2">
    <name type="scientific">Gillisia limnaea (strain DSM 15749 / LMG 21470 / R-8282)</name>
    <dbReference type="NCBI Taxonomy" id="865937"/>
    <lineage>
        <taxon>Bacteria</taxon>
        <taxon>Pseudomonadati</taxon>
        <taxon>Bacteroidota</taxon>
        <taxon>Flavobacteriia</taxon>
        <taxon>Flavobacteriales</taxon>
        <taxon>Flavobacteriaceae</taxon>
        <taxon>Gillisia</taxon>
    </lineage>
</organism>
<name>H2BVB3_GILLR</name>
<dbReference type="STRING" id="865937.Gilli_1104"/>
<protein>
    <submittedName>
        <fullName evidence="1">Uncharacterized protein</fullName>
    </submittedName>
</protein>
<sequence length="34" mass="4237">MTLKEIKIYLQNRDNYTKEERKIIREKLLKSINN</sequence>
<keyword evidence="2" id="KW-1185">Reference proteome</keyword>
<proteinExistence type="predicted"/>
<dbReference type="EMBL" id="JH594606">
    <property type="protein sequence ID" value="EHQ01778.1"/>
    <property type="molecule type" value="Genomic_DNA"/>
</dbReference>
<dbReference type="Proteomes" id="UP000003844">
    <property type="component" value="Unassembled WGS sequence"/>
</dbReference>